<proteinExistence type="predicted"/>
<sequence>MSYGLLRNGGRIELITTVVEAEEEFAVGLSALPHVAPDEQYQFIVDVCSSHVDQLLAGNSFELKL</sequence>
<comment type="caution">
    <text evidence="1">The sequence shown here is derived from an EMBL/GenBank/DDBJ whole genome shotgun (WGS) entry which is preliminary data.</text>
</comment>
<keyword evidence="2" id="KW-1185">Reference proteome</keyword>
<dbReference type="Proteomes" id="UP000266723">
    <property type="component" value="Unassembled WGS sequence"/>
</dbReference>
<evidence type="ECO:0000313" key="2">
    <source>
        <dbReference type="Proteomes" id="UP000266723"/>
    </source>
</evidence>
<evidence type="ECO:0000313" key="1">
    <source>
        <dbReference type="EMBL" id="KAF3549869.1"/>
    </source>
</evidence>
<protein>
    <submittedName>
        <fullName evidence="1">Uncharacterized protein</fullName>
    </submittedName>
</protein>
<dbReference type="EMBL" id="QGKV02000832">
    <property type="protein sequence ID" value="KAF3549869.1"/>
    <property type="molecule type" value="Genomic_DNA"/>
</dbReference>
<reference evidence="1 2" key="1">
    <citation type="journal article" date="2020" name="BMC Genomics">
        <title>Intraspecific diversification of the crop wild relative Brassica cretica Lam. using demographic model selection.</title>
        <authorList>
            <person name="Kioukis A."/>
            <person name="Michalopoulou V.A."/>
            <person name="Briers L."/>
            <person name="Pirintsos S."/>
            <person name="Studholme D.J."/>
            <person name="Pavlidis P."/>
            <person name="Sarris P.F."/>
        </authorList>
    </citation>
    <scope>NUCLEOTIDE SEQUENCE [LARGE SCALE GENOMIC DNA]</scope>
    <source>
        <strain evidence="2">cv. PFS-1207/04</strain>
    </source>
</reference>
<gene>
    <name evidence="1" type="ORF">DY000_02006932</name>
</gene>
<name>A0ABQ7CE73_BRACR</name>
<organism evidence="1 2">
    <name type="scientific">Brassica cretica</name>
    <name type="common">Mustard</name>
    <dbReference type="NCBI Taxonomy" id="69181"/>
    <lineage>
        <taxon>Eukaryota</taxon>
        <taxon>Viridiplantae</taxon>
        <taxon>Streptophyta</taxon>
        <taxon>Embryophyta</taxon>
        <taxon>Tracheophyta</taxon>
        <taxon>Spermatophyta</taxon>
        <taxon>Magnoliopsida</taxon>
        <taxon>eudicotyledons</taxon>
        <taxon>Gunneridae</taxon>
        <taxon>Pentapetalae</taxon>
        <taxon>rosids</taxon>
        <taxon>malvids</taxon>
        <taxon>Brassicales</taxon>
        <taxon>Brassicaceae</taxon>
        <taxon>Brassiceae</taxon>
        <taxon>Brassica</taxon>
    </lineage>
</organism>
<accession>A0ABQ7CE73</accession>